<protein>
    <submittedName>
        <fullName evidence="5">AraC family transcriptional regulator</fullName>
    </submittedName>
</protein>
<dbReference type="PATRIC" id="fig|1705561.3.peg.3136"/>
<evidence type="ECO:0000313" key="5">
    <source>
        <dbReference type="EMBL" id="KOY15439.1"/>
    </source>
</evidence>
<dbReference type="InterPro" id="IPR046532">
    <property type="entry name" value="DUF6597"/>
</dbReference>
<evidence type="ECO:0000313" key="6">
    <source>
        <dbReference type="Proteomes" id="UP000037688"/>
    </source>
</evidence>
<dbReference type="InterPro" id="IPR050204">
    <property type="entry name" value="AraC_XylS_family_regulators"/>
</dbReference>
<keyword evidence="1" id="KW-0805">Transcription regulation</keyword>
<dbReference type="Pfam" id="PF12833">
    <property type="entry name" value="HTH_18"/>
    <property type="match status" value="1"/>
</dbReference>
<name>A0A0M9BNA1_9BACL</name>
<sequence>MDPSLHPLFRPIQMNGTDGNTYYMEQIPSVSLMAHVACYWESGSIPHAGENQSTAIDMYPTRKEAGTLQSTKDPYMDGGIDQPYVSVPARVLPDGCTDMLITYDSIHSVHSYGYCGNYTHPFAVPEPVDVPASAENYTFGVRFFPGGAYVFHGLPLEELTDRRIPLEECWPVKLSELQERMAGTKSFEERVHVMNTYLSPLSVQTNSYENDLMKNVLHRIFTDGGRMSVSELAMREVVSERQLHRKFAEWIGISPKRFSEVVRFHRVLDSIHQGHTADWVALALNHGFFDQAHLIRQFRKFYGETPLTAAKEHQQRLSDLYNNSIASSVILKS</sequence>
<evidence type="ECO:0000256" key="3">
    <source>
        <dbReference type="ARBA" id="ARBA00023163"/>
    </source>
</evidence>
<dbReference type="GO" id="GO:0003700">
    <property type="term" value="F:DNA-binding transcription factor activity"/>
    <property type="evidence" value="ECO:0007669"/>
    <property type="project" value="InterPro"/>
</dbReference>
<evidence type="ECO:0000256" key="1">
    <source>
        <dbReference type="ARBA" id="ARBA00023015"/>
    </source>
</evidence>
<gene>
    <name evidence="5" type="ORF">AMS66_15375</name>
</gene>
<dbReference type="Pfam" id="PF20240">
    <property type="entry name" value="DUF6597"/>
    <property type="match status" value="1"/>
</dbReference>
<dbReference type="PANTHER" id="PTHR46796:SF13">
    <property type="entry name" value="HTH-TYPE TRANSCRIPTIONAL ACTIVATOR RHAS"/>
    <property type="match status" value="1"/>
</dbReference>
<dbReference type="PROSITE" id="PS01124">
    <property type="entry name" value="HTH_ARAC_FAMILY_2"/>
    <property type="match status" value="1"/>
</dbReference>
<keyword evidence="6" id="KW-1185">Reference proteome</keyword>
<dbReference type="PANTHER" id="PTHR46796">
    <property type="entry name" value="HTH-TYPE TRANSCRIPTIONAL ACTIVATOR RHAS-RELATED"/>
    <property type="match status" value="1"/>
</dbReference>
<evidence type="ECO:0000259" key="4">
    <source>
        <dbReference type="PROSITE" id="PS01124"/>
    </source>
</evidence>
<feature type="domain" description="HTH araC/xylS-type" evidence="4">
    <location>
        <begin position="211"/>
        <end position="312"/>
    </location>
</feature>
<accession>A0A0M9BNA1</accession>
<keyword evidence="2" id="KW-0238">DNA-binding</keyword>
<dbReference type="OrthoDB" id="323290at2"/>
<evidence type="ECO:0000256" key="2">
    <source>
        <dbReference type="ARBA" id="ARBA00023125"/>
    </source>
</evidence>
<keyword evidence="3" id="KW-0804">Transcription</keyword>
<dbReference type="GO" id="GO:0043565">
    <property type="term" value="F:sequence-specific DNA binding"/>
    <property type="evidence" value="ECO:0007669"/>
    <property type="project" value="InterPro"/>
</dbReference>
<dbReference type="SMART" id="SM00342">
    <property type="entry name" value="HTH_ARAC"/>
    <property type="match status" value="1"/>
</dbReference>
<dbReference type="RefSeq" id="WP_053781652.1">
    <property type="nucleotide sequence ID" value="NZ_LITU01000060.1"/>
</dbReference>
<dbReference type="InterPro" id="IPR018060">
    <property type="entry name" value="HTH_AraC"/>
</dbReference>
<dbReference type="AlphaFoldDB" id="A0A0M9BNA1"/>
<organism evidence="5 6">
    <name type="scientific">Paenibacillus xylanivorans</name>
    <dbReference type="NCBI Taxonomy" id="1705561"/>
    <lineage>
        <taxon>Bacteria</taxon>
        <taxon>Bacillati</taxon>
        <taxon>Bacillota</taxon>
        <taxon>Bacilli</taxon>
        <taxon>Bacillales</taxon>
        <taxon>Paenibacillaceae</taxon>
        <taxon>Paenibacillus</taxon>
    </lineage>
</organism>
<reference evidence="5 6" key="1">
    <citation type="submission" date="2015-08" db="EMBL/GenBank/DDBJ databases">
        <title>Draft genome sequence of cellulolytic and xylanolytic Paenibacillus sp. A59, isolated from a decaying forest soil from Patagonia, Argentina.</title>
        <authorList>
            <person name="Ghio S."/>
            <person name="Caceres A.M."/>
            <person name="Talia P."/>
            <person name="Grasso D."/>
            <person name="Campos E."/>
        </authorList>
    </citation>
    <scope>NUCLEOTIDE SEQUENCE [LARGE SCALE GENOMIC DNA]</scope>
    <source>
        <strain evidence="5 6">A59</strain>
    </source>
</reference>
<dbReference type="Gene3D" id="1.10.10.60">
    <property type="entry name" value="Homeodomain-like"/>
    <property type="match status" value="1"/>
</dbReference>
<comment type="caution">
    <text evidence="5">The sequence shown here is derived from an EMBL/GenBank/DDBJ whole genome shotgun (WGS) entry which is preliminary data.</text>
</comment>
<proteinExistence type="predicted"/>
<dbReference type="Proteomes" id="UP000037688">
    <property type="component" value="Unassembled WGS sequence"/>
</dbReference>
<dbReference type="EMBL" id="LITU01000060">
    <property type="protein sequence ID" value="KOY15439.1"/>
    <property type="molecule type" value="Genomic_DNA"/>
</dbReference>